<proteinExistence type="inferred from homology"/>
<accession>A0A5N0UZT3</accession>
<feature type="transmembrane region" description="Helical" evidence="8">
    <location>
        <begin position="26"/>
        <end position="49"/>
    </location>
</feature>
<feature type="transmembrane region" description="Helical" evidence="8">
    <location>
        <begin position="109"/>
        <end position="127"/>
    </location>
</feature>
<comment type="subcellular location">
    <subcellularLocation>
        <location evidence="1">Cell membrane</location>
        <topology evidence="1">Multi-pass membrane protein</topology>
    </subcellularLocation>
</comment>
<dbReference type="PANTHER" id="PTHR30472:SF24">
    <property type="entry name" value="FERRIC ENTEROBACTIN TRANSPORT SYSTEM PERMEASE PROTEIN FEPG"/>
    <property type="match status" value="1"/>
</dbReference>
<evidence type="ECO:0000313" key="10">
    <source>
        <dbReference type="Proteomes" id="UP000319769"/>
    </source>
</evidence>
<keyword evidence="4" id="KW-1003">Cell membrane</keyword>
<evidence type="ECO:0000256" key="8">
    <source>
        <dbReference type="SAM" id="Phobius"/>
    </source>
</evidence>
<evidence type="ECO:0000256" key="6">
    <source>
        <dbReference type="ARBA" id="ARBA00022989"/>
    </source>
</evidence>
<dbReference type="Pfam" id="PF01032">
    <property type="entry name" value="FecCD"/>
    <property type="match status" value="1"/>
</dbReference>
<dbReference type="GO" id="GO:0033214">
    <property type="term" value="P:siderophore-iron import into cell"/>
    <property type="evidence" value="ECO:0007669"/>
    <property type="project" value="TreeGrafter"/>
</dbReference>
<dbReference type="PANTHER" id="PTHR30472">
    <property type="entry name" value="FERRIC ENTEROBACTIN TRANSPORT SYSTEM PERMEASE PROTEIN"/>
    <property type="match status" value="1"/>
</dbReference>
<keyword evidence="5 8" id="KW-0812">Transmembrane</keyword>
<dbReference type="OrthoDB" id="4455417at2"/>
<name>A0A5N0UZT3_9PSEU</name>
<comment type="similarity">
    <text evidence="2">Belongs to the binding-protein-dependent transport system permease family. FecCD subfamily.</text>
</comment>
<dbReference type="GO" id="GO:0022857">
    <property type="term" value="F:transmembrane transporter activity"/>
    <property type="evidence" value="ECO:0007669"/>
    <property type="project" value="InterPro"/>
</dbReference>
<dbReference type="InterPro" id="IPR000522">
    <property type="entry name" value="ABC_transptr_permease_BtuC"/>
</dbReference>
<dbReference type="Gene3D" id="1.10.3470.10">
    <property type="entry name" value="ABC transporter involved in vitamin B12 uptake, BtuC"/>
    <property type="match status" value="1"/>
</dbReference>
<evidence type="ECO:0000313" key="9">
    <source>
        <dbReference type="EMBL" id="KAA9158730.1"/>
    </source>
</evidence>
<evidence type="ECO:0000256" key="2">
    <source>
        <dbReference type="ARBA" id="ARBA00007935"/>
    </source>
</evidence>
<dbReference type="Proteomes" id="UP000319769">
    <property type="component" value="Unassembled WGS sequence"/>
</dbReference>
<evidence type="ECO:0000256" key="5">
    <source>
        <dbReference type="ARBA" id="ARBA00022692"/>
    </source>
</evidence>
<dbReference type="EMBL" id="VMNW02000033">
    <property type="protein sequence ID" value="KAA9158730.1"/>
    <property type="molecule type" value="Genomic_DNA"/>
</dbReference>
<feature type="transmembrane region" description="Helical" evidence="8">
    <location>
        <begin position="255"/>
        <end position="279"/>
    </location>
</feature>
<reference evidence="9" key="1">
    <citation type="submission" date="2019-09" db="EMBL/GenBank/DDBJ databases">
        <authorList>
            <person name="Teo W.F.A."/>
            <person name="Duangmal K."/>
        </authorList>
    </citation>
    <scope>NUCLEOTIDE SEQUENCE [LARGE SCALE GENOMIC DNA]</scope>
    <source>
        <strain evidence="9">K81G1</strain>
    </source>
</reference>
<dbReference type="GO" id="GO:0005886">
    <property type="term" value="C:plasma membrane"/>
    <property type="evidence" value="ECO:0007669"/>
    <property type="project" value="UniProtKB-SubCell"/>
</dbReference>
<dbReference type="AlphaFoldDB" id="A0A5N0UZT3"/>
<dbReference type="SUPFAM" id="SSF81345">
    <property type="entry name" value="ABC transporter involved in vitamin B12 uptake, BtuC"/>
    <property type="match status" value="1"/>
</dbReference>
<dbReference type="CDD" id="cd06550">
    <property type="entry name" value="TM_ABC_iron-siderophores_like"/>
    <property type="match status" value="1"/>
</dbReference>
<organism evidence="9 10">
    <name type="scientific">Amycolatopsis acidicola</name>
    <dbReference type="NCBI Taxonomy" id="2596893"/>
    <lineage>
        <taxon>Bacteria</taxon>
        <taxon>Bacillati</taxon>
        <taxon>Actinomycetota</taxon>
        <taxon>Actinomycetes</taxon>
        <taxon>Pseudonocardiales</taxon>
        <taxon>Pseudonocardiaceae</taxon>
        <taxon>Amycolatopsis</taxon>
    </lineage>
</organism>
<evidence type="ECO:0000256" key="1">
    <source>
        <dbReference type="ARBA" id="ARBA00004651"/>
    </source>
</evidence>
<feature type="transmembrane region" description="Helical" evidence="8">
    <location>
        <begin position="291"/>
        <end position="312"/>
    </location>
</feature>
<feature type="transmembrane region" description="Helical" evidence="8">
    <location>
        <begin position="208"/>
        <end position="226"/>
    </location>
</feature>
<feature type="transmembrane region" description="Helical" evidence="8">
    <location>
        <begin position="69"/>
        <end position="89"/>
    </location>
</feature>
<keyword evidence="6 8" id="KW-1133">Transmembrane helix</keyword>
<keyword evidence="10" id="KW-1185">Reference proteome</keyword>
<evidence type="ECO:0000256" key="3">
    <source>
        <dbReference type="ARBA" id="ARBA00022448"/>
    </source>
</evidence>
<keyword evidence="7 8" id="KW-0472">Membrane</keyword>
<dbReference type="RefSeq" id="WP_144750985.1">
    <property type="nucleotide sequence ID" value="NZ_VMNW02000033.1"/>
</dbReference>
<evidence type="ECO:0000256" key="4">
    <source>
        <dbReference type="ARBA" id="ARBA00022475"/>
    </source>
</evidence>
<sequence>MTGVLDTGPHAVRVGDRVSVRVHRRACVVAAGLVLAILIAAIVSLLFGQLGFGDVFRTLAGHGDRSDEFLLYTLAVPRLLCALLVGAALGASGSVFQNLTRNPLGSPDLIGFTTGSSVGAVFVLTVLGGGMAAIAGGALVGGLVTGTIVYALTIHRKARGYQLVLVGIGANAMLQVVTHYLLTRANLESAMAAQIWLTGNLNGRGWEHFWPALIVVAIFLPLLIAYGRRLSVLEIGDEAATALGVNAATTRLGGLALGVVLVATATATAGPVSFVALAAPQLARRLTRAPGAGTGTAALMGALILVLGDLLAREAFPVELPTGITTGAVGGVYLGWLLCTQWRSGKL</sequence>
<keyword evidence="3" id="KW-0813">Transport</keyword>
<feature type="transmembrane region" description="Helical" evidence="8">
    <location>
        <begin position="133"/>
        <end position="152"/>
    </location>
</feature>
<comment type="caution">
    <text evidence="9">The sequence shown here is derived from an EMBL/GenBank/DDBJ whole genome shotgun (WGS) entry which is preliminary data.</text>
</comment>
<protein>
    <submittedName>
        <fullName evidence="9">Iron chelate uptake ABC transporter family permease subunit</fullName>
    </submittedName>
</protein>
<gene>
    <name evidence="9" type="ORF">FPZ12_021965</name>
</gene>
<dbReference type="InterPro" id="IPR037294">
    <property type="entry name" value="ABC_BtuC-like"/>
</dbReference>
<evidence type="ECO:0000256" key="7">
    <source>
        <dbReference type="ARBA" id="ARBA00023136"/>
    </source>
</evidence>
<feature type="transmembrane region" description="Helical" evidence="8">
    <location>
        <begin position="164"/>
        <end position="182"/>
    </location>
</feature>